<dbReference type="Gene3D" id="3.20.20.370">
    <property type="entry name" value="Glycoside hydrolase/deacetylase"/>
    <property type="match status" value="1"/>
</dbReference>
<dbReference type="InterPro" id="IPR051398">
    <property type="entry name" value="Polysacch_Deacetylase"/>
</dbReference>
<proteinExistence type="predicted"/>
<name>A0A9W6HPJ5_9MICO</name>
<dbReference type="PANTHER" id="PTHR34216">
    <property type="match status" value="1"/>
</dbReference>
<organism evidence="6 7">
    <name type="scientific">Microbacterium keratanolyticum</name>
    <dbReference type="NCBI Taxonomy" id="67574"/>
    <lineage>
        <taxon>Bacteria</taxon>
        <taxon>Bacillati</taxon>
        <taxon>Actinomycetota</taxon>
        <taxon>Actinomycetes</taxon>
        <taxon>Micrococcales</taxon>
        <taxon>Microbacteriaceae</taxon>
        <taxon>Microbacterium</taxon>
    </lineage>
</organism>
<accession>A0A9W6HPJ5</accession>
<feature type="transmembrane region" description="Helical" evidence="4">
    <location>
        <begin position="25"/>
        <end position="46"/>
    </location>
</feature>
<dbReference type="PANTHER" id="PTHR34216:SF3">
    <property type="entry name" value="POLY-BETA-1,6-N-ACETYL-D-GLUCOSAMINE N-DEACETYLASE"/>
    <property type="match status" value="1"/>
</dbReference>
<dbReference type="SUPFAM" id="SSF88713">
    <property type="entry name" value="Glycoside hydrolase/deacetylase"/>
    <property type="match status" value="1"/>
</dbReference>
<reference evidence="6" key="1">
    <citation type="journal article" date="2014" name="Int. J. Syst. Evol. Microbiol.">
        <title>Complete genome sequence of Corynebacterium casei LMG S-19264T (=DSM 44701T), isolated from a smear-ripened cheese.</title>
        <authorList>
            <consortium name="US DOE Joint Genome Institute (JGI-PGF)"/>
            <person name="Walter F."/>
            <person name="Albersmeier A."/>
            <person name="Kalinowski J."/>
            <person name="Ruckert C."/>
        </authorList>
    </citation>
    <scope>NUCLEOTIDE SEQUENCE</scope>
    <source>
        <strain evidence="6">VKM Ac-1958</strain>
    </source>
</reference>
<dbReference type="RefSeq" id="WP_204938252.1">
    <property type="nucleotide sequence ID" value="NZ_BAAAUM010000001.1"/>
</dbReference>
<keyword evidence="7" id="KW-1185">Reference proteome</keyword>
<keyword evidence="4" id="KW-0812">Transmembrane</keyword>
<dbReference type="EMBL" id="BSET01000001">
    <property type="protein sequence ID" value="GLK00536.1"/>
    <property type="molecule type" value="Genomic_DNA"/>
</dbReference>
<dbReference type="Proteomes" id="UP001142325">
    <property type="component" value="Unassembled WGS sequence"/>
</dbReference>
<comment type="caution">
    <text evidence="6">The sequence shown here is derived from an EMBL/GenBank/DDBJ whole genome shotgun (WGS) entry which is preliminary data.</text>
</comment>
<reference evidence="6" key="2">
    <citation type="submission" date="2023-01" db="EMBL/GenBank/DDBJ databases">
        <authorList>
            <person name="Sun Q."/>
            <person name="Evtushenko L."/>
        </authorList>
    </citation>
    <scope>NUCLEOTIDE SEQUENCE</scope>
    <source>
        <strain evidence="6">VKM Ac-1958</strain>
    </source>
</reference>
<keyword evidence="2" id="KW-0732">Signal</keyword>
<feature type="region of interest" description="Disordered" evidence="3">
    <location>
        <begin position="53"/>
        <end position="79"/>
    </location>
</feature>
<dbReference type="GO" id="GO:0016810">
    <property type="term" value="F:hydrolase activity, acting on carbon-nitrogen (but not peptide) bonds"/>
    <property type="evidence" value="ECO:0007669"/>
    <property type="project" value="InterPro"/>
</dbReference>
<feature type="domain" description="NodB homology" evidence="5">
    <location>
        <begin position="236"/>
        <end position="351"/>
    </location>
</feature>
<evidence type="ECO:0000256" key="3">
    <source>
        <dbReference type="SAM" id="MobiDB-lite"/>
    </source>
</evidence>
<evidence type="ECO:0000313" key="6">
    <source>
        <dbReference type="EMBL" id="GLK00536.1"/>
    </source>
</evidence>
<evidence type="ECO:0000256" key="2">
    <source>
        <dbReference type="ARBA" id="ARBA00022729"/>
    </source>
</evidence>
<dbReference type="Pfam" id="PF01522">
    <property type="entry name" value="Polysacc_deac_1"/>
    <property type="match status" value="1"/>
</dbReference>
<protein>
    <recommendedName>
        <fullName evidence="5">NodB homology domain-containing protein</fullName>
    </recommendedName>
</protein>
<comment type="subcellular location">
    <subcellularLocation>
        <location evidence="1">Secreted</location>
    </subcellularLocation>
</comment>
<dbReference type="GO" id="GO:0005975">
    <property type="term" value="P:carbohydrate metabolic process"/>
    <property type="evidence" value="ECO:0007669"/>
    <property type="project" value="InterPro"/>
</dbReference>
<dbReference type="InterPro" id="IPR002509">
    <property type="entry name" value="NODB_dom"/>
</dbReference>
<keyword evidence="4" id="KW-0472">Membrane</keyword>
<evidence type="ECO:0000256" key="1">
    <source>
        <dbReference type="ARBA" id="ARBA00004613"/>
    </source>
</evidence>
<evidence type="ECO:0000313" key="7">
    <source>
        <dbReference type="Proteomes" id="UP001142325"/>
    </source>
</evidence>
<dbReference type="InterPro" id="IPR011330">
    <property type="entry name" value="Glyco_hydro/deAcase_b/a-brl"/>
</dbReference>
<keyword evidence="4" id="KW-1133">Transmembrane helix</keyword>
<evidence type="ECO:0000259" key="5">
    <source>
        <dbReference type="Pfam" id="PF01522"/>
    </source>
</evidence>
<dbReference type="AlphaFoldDB" id="A0A9W6HPJ5"/>
<dbReference type="GO" id="GO:0005576">
    <property type="term" value="C:extracellular region"/>
    <property type="evidence" value="ECO:0007669"/>
    <property type="project" value="UniProtKB-SubCell"/>
</dbReference>
<sequence>MTAETRPPRRSQGRPSAAVIRRRRLLVGVIIALVLAIVATVVVVALRALADPPAEPGAAKPPSTSTPTPTPTPLSPSEALLATTDDPAACAVSFAGEGIALDPQLQTQGVLYTDLPLPLRDGFVFAGWYATEADAAALAVPARINGAELTACTDQQITLHAGWVTPEQNVETNTQVPILMYHQFTTNPEGEDHWLRGNYAYIGDFEAHMSYIASEGFYLPTWPELNAFVDGTLYLPPRSLIITDDDADQTWLDLAVPVVTKYQLLTTSFVITNVRQDPSPSPYVIQRSHTQNMHEAGDNGRGRMVNWSAEEIAADLEESAAVLGGVKEVVAYPYGHHNDTTKAGVAAAGFMFGRTIDWGYVSIGSDKYALPVIRVNYGTTLEDLIPDIG</sequence>
<evidence type="ECO:0000256" key="4">
    <source>
        <dbReference type="SAM" id="Phobius"/>
    </source>
</evidence>
<gene>
    <name evidence="6" type="ORF">GCM10017596_02510</name>
</gene>